<dbReference type="EC" id="3.4.21.89" evidence="3 7"/>
<feature type="active site" evidence="6">
    <location>
        <position position="53"/>
    </location>
</feature>
<dbReference type="GO" id="GO:0004252">
    <property type="term" value="F:serine-type endopeptidase activity"/>
    <property type="evidence" value="ECO:0007669"/>
    <property type="project" value="InterPro"/>
</dbReference>
<dbReference type="InterPro" id="IPR036286">
    <property type="entry name" value="LexA/Signal_pep-like_sf"/>
</dbReference>
<dbReference type="PROSITE" id="PS00761">
    <property type="entry name" value="SPASE_I_3"/>
    <property type="match status" value="1"/>
</dbReference>
<dbReference type="Gene3D" id="2.10.109.10">
    <property type="entry name" value="Umud Fragment, subunit A"/>
    <property type="match status" value="1"/>
</dbReference>
<keyword evidence="7" id="KW-0645">Protease</keyword>
<dbReference type="SUPFAM" id="SSF51306">
    <property type="entry name" value="LexA/Signal peptidase"/>
    <property type="match status" value="1"/>
</dbReference>
<sequence length="222" mass="24781">MDPQVPEPETAPPSHPLRRRGPVREVIDTLLLAAVLYAAVRALVVPYGVEGASMDPNLHNGERLFVNRNAYVSYDANWFRNLLPGDDREGADIVYPFDGPERGDIVVFDPPVPDPDKPYIKRVIGLPGETVTFRDGRVYIDGRVLDEDYIEGAITDCPRSEECVLGPIPEDHVVVLGDNRAHSRDSRDFGYVAVDQIIGKAVFANWPVEDFGRLPQPEYETE</sequence>
<evidence type="ECO:0000256" key="7">
    <source>
        <dbReference type="RuleBase" id="RU362042"/>
    </source>
</evidence>
<name>A0A6J4U916_9BACT</name>
<feature type="active site" evidence="6">
    <location>
        <position position="121"/>
    </location>
</feature>
<evidence type="ECO:0000313" key="9">
    <source>
        <dbReference type="EMBL" id="CAA9544224.1"/>
    </source>
</evidence>
<dbReference type="GO" id="GO:0006465">
    <property type="term" value="P:signal peptide processing"/>
    <property type="evidence" value="ECO:0007669"/>
    <property type="project" value="InterPro"/>
</dbReference>
<evidence type="ECO:0000256" key="1">
    <source>
        <dbReference type="ARBA" id="ARBA00000677"/>
    </source>
</evidence>
<dbReference type="NCBIfam" id="TIGR02227">
    <property type="entry name" value="sigpep_I_bact"/>
    <property type="match status" value="1"/>
</dbReference>
<dbReference type="EMBL" id="CADCWE010000142">
    <property type="protein sequence ID" value="CAA9544224.1"/>
    <property type="molecule type" value="Genomic_DNA"/>
</dbReference>
<gene>
    <name evidence="9" type="ORF">AVDCRST_MAG73-2246</name>
</gene>
<keyword evidence="5 7" id="KW-0378">Hydrolase</keyword>
<evidence type="ECO:0000256" key="5">
    <source>
        <dbReference type="ARBA" id="ARBA00022801"/>
    </source>
</evidence>
<feature type="domain" description="Peptidase S26" evidence="8">
    <location>
        <begin position="24"/>
        <end position="206"/>
    </location>
</feature>
<dbReference type="PROSITE" id="PS00760">
    <property type="entry name" value="SPASE_I_2"/>
    <property type="match status" value="1"/>
</dbReference>
<evidence type="ECO:0000259" key="8">
    <source>
        <dbReference type="Pfam" id="PF10502"/>
    </source>
</evidence>
<comment type="catalytic activity">
    <reaction evidence="1 7">
        <text>Cleavage of hydrophobic, N-terminal signal or leader sequences from secreted and periplasmic proteins.</text>
        <dbReference type="EC" id="3.4.21.89"/>
    </reaction>
</comment>
<dbReference type="InterPro" id="IPR019533">
    <property type="entry name" value="Peptidase_S26"/>
</dbReference>
<reference evidence="9" key="1">
    <citation type="submission" date="2020-02" db="EMBL/GenBank/DDBJ databases">
        <authorList>
            <person name="Meier V. D."/>
        </authorList>
    </citation>
    <scope>NUCLEOTIDE SEQUENCE</scope>
    <source>
        <strain evidence="9">AVDCRST_MAG73</strain>
    </source>
</reference>
<dbReference type="InterPro" id="IPR019757">
    <property type="entry name" value="Pept_S26A_signal_pept_1_Lys-AS"/>
</dbReference>
<dbReference type="Pfam" id="PF10502">
    <property type="entry name" value="Peptidase_S26"/>
    <property type="match status" value="1"/>
</dbReference>
<comment type="similarity">
    <text evidence="2 7">Belongs to the peptidase S26 family.</text>
</comment>
<evidence type="ECO:0000256" key="2">
    <source>
        <dbReference type="ARBA" id="ARBA00009370"/>
    </source>
</evidence>
<evidence type="ECO:0000256" key="3">
    <source>
        <dbReference type="ARBA" id="ARBA00013208"/>
    </source>
</evidence>
<organism evidence="9">
    <name type="scientific">uncultured Thermomicrobiales bacterium</name>
    <dbReference type="NCBI Taxonomy" id="1645740"/>
    <lineage>
        <taxon>Bacteria</taxon>
        <taxon>Pseudomonadati</taxon>
        <taxon>Thermomicrobiota</taxon>
        <taxon>Thermomicrobia</taxon>
        <taxon>Thermomicrobiales</taxon>
        <taxon>environmental samples</taxon>
    </lineage>
</organism>
<accession>A0A6J4U916</accession>
<dbReference type="PANTHER" id="PTHR43390">
    <property type="entry name" value="SIGNAL PEPTIDASE I"/>
    <property type="match status" value="1"/>
</dbReference>
<dbReference type="GO" id="GO:0016020">
    <property type="term" value="C:membrane"/>
    <property type="evidence" value="ECO:0007669"/>
    <property type="project" value="UniProtKB-SubCell"/>
</dbReference>
<proteinExistence type="inferred from homology"/>
<dbReference type="CDD" id="cd06530">
    <property type="entry name" value="S26_SPase_I"/>
    <property type="match status" value="1"/>
</dbReference>
<dbReference type="PRINTS" id="PR00727">
    <property type="entry name" value="LEADERPTASE"/>
</dbReference>
<dbReference type="PANTHER" id="PTHR43390:SF1">
    <property type="entry name" value="CHLOROPLAST PROCESSING PEPTIDASE"/>
    <property type="match status" value="1"/>
</dbReference>
<dbReference type="GO" id="GO:0009003">
    <property type="term" value="F:signal peptidase activity"/>
    <property type="evidence" value="ECO:0007669"/>
    <property type="project" value="UniProtKB-EC"/>
</dbReference>
<comment type="subcellular location">
    <subcellularLocation>
        <location evidence="7">Membrane</location>
        <topology evidence="7">Single-pass type II membrane protein</topology>
    </subcellularLocation>
</comment>
<evidence type="ECO:0000256" key="4">
    <source>
        <dbReference type="ARBA" id="ARBA00019232"/>
    </source>
</evidence>
<dbReference type="AlphaFoldDB" id="A0A6J4U916"/>
<dbReference type="InterPro" id="IPR000223">
    <property type="entry name" value="Pept_S26A_signal_pept_1"/>
</dbReference>
<protein>
    <recommendedName>
        <fullName evidence="4 7">Signal peptidase I</fullName>
        <ecNumber evidence="3 7">3.4.21.89</ecNumber>
    </recommendedName>
</protein>
<evidence type="ECO:0000256" key="6">
    <source>
        <dbReference type="PIRSR" id="PIRSR600223-1"/>
    </source>
</evidence>
<dbReference type="InterPro" id="IPR019758">
    <property type="entry name" value="Pept_S26A_signal_pept_1_CS"/>
</dbReference>